<evidence type="ECO:0000313" key="2">
    <source>
        <dbReference type="Proteomes" id="UP001265550"/>
    </source>
</evidence>
<sequence length="75" mass="8752">MSEALRPITGLEHEQRQTLHRRFKLSHAAKLECALLDSRLASQETNERTATTPQDLQTAQQSLFESRKRFRDLRC</sequence>
<organism evidence="1 2">
    <name type="scientific">Hydrogenophaga laconesensis</name>
    <dbReference type="NCBI Taxonomy" id="1805971"/>
    <lineage>
        <taxon>Bacteria</taxon>
        <taxon>Pseudomonadati</taxon>
        <taxon>Pseudomonadota</taxon>
        <taxon>Betaproteobacteria</taxon>
        <taxon>Burkholderiales</taxon>
        <taxon>Comamonadaceae</taxon>
        <taxon>Hydrogenophaga</taxon>
    </lineage>
</organism>
<dbReference type="EMBL" id="JAVDWE010000006">
    <property type="protein sequence ID" value="MDR7094654.1"/>
    <property type="molecule type" value="Genomic_DNA"/>
</dbReference>
<reference evidence="1 2" key="1">
    <citation type="submission" date="2023-07" db="EMBL/GenBank/DDBJ databases">
        <title>Sorghum-associated microbial communities from plants grown in Nebraska, USA.</title>
        <authorList>
            <person name="Schachtman D."/>
        </authorList>
    </citation>
    <scope>NUCLEOTIDE SEQUENCE [LARGE SCALE GENOMIC DNA]</scope>
    <source>
        <strain evidence="1 2">BE240</strain>
    </source>
</reference>
<evidence type="ECO:0000313" key="1">
    <source>
        <dbReference type="EMBL" id="MDR7094654.1"/>
    </source>
</evidence>
<dbReference type="RefSeq" id="WP_310308359.1">
    <property type="nucleotide sequence ID" value="NZ_JAVDWE010000006.1"/>
</dbReference>
<name>A0ABU1VB09_9BURK</name>
<keyword evidence="2" id="KW-1185">Reference proteome</keyword>
<dbReference type="Proteomes" id="UP001265550">
    <property type="component" value="Unassembled WGS sequence"/>
</dbReference>
<proteinExistence type="predicted"/>
<gene>
    <name evidence="1" type="ORF">J2X09_002397</name>
</gene>
<accession>A0ABU1VB09</accession>
<comment type="caution">
    <text evidence="1">The sequence shown here is derived from an EMBL/GenBank/DDBJ whole genome shotgun (WGS) entry which is preliminary data.</text>
</comment>
<protein>
    <submittedName>
        <fullName evidence="1">Uncharacterized protein</fullName>
    </submittedName>
</protein>